<dbReference type="PROSITE" id="PS50893">
    <property type="entry name" value="ABC_TRANSPORTER_2"/>
    <property type="match status" value="1"/>
</dbReference>
<dbReference type="EMBL" id="SNZH01000020">
    <property type="protein sequence ID" value="TDR38566.1"/>
    <property type="molecule type" value="Genomic_DNA"/>
</dbReference>
<dbReference type="Gene3D" id="3.40.50.300">
    <property type="entry name" value="P-loop containing nucleotide triphosphate hydrolases"/>
    <property type="match status" value="1"/>
</dbReference>
<keyword evidence="3" id="KW-0547">Nucleotide-binding</keyword>
<comment type="similarity">
    <text evidence="1">Belongs to the ABC transporter superfamily.</text>
</comment>
<keyword evidence="2" id="KW-0813">Transport</keyword>
<sequence length="275" mass="29899">MSLLRIRGFGHRYGARRALAPMDLTLERGESLAVLGPSGCGKSTLLQATAGLLEIGEGTIERGWQNLGMVFQEPRLLAWRSALDNIALGLKARGVRRRERRAAATALGTRLGLSAADLALYPAALSGGMRSRVALARALAIEPDLLLLDEPFAALDIGLRHELEQWLLRECLRLGCTMLMITHSPREALRLADRLLVLGGQPGRPLLALQPALRATDRSERDVLALETALLADTGFRAAFGLPPDERVEATDRAPETAWFQHHCLATPAPDRQAC</sequence>
<feature type="domain" description="ABC transporter" evidence="5">
    <location>
        <begin position="4"/>
        <end position="225"/>
    </location>
</feature>
<dbReference type="Pfam" id="PF00005">
    <property type="entry name" value="ABC_tran"/>
    <property type="match status" value="1"/>
</dbReference>
<protein>
    <submittedName>
        <fullName evidence="6">NitT/TauT family transport system ATP-binding protein</fullName>
    </submittedName>
</protein>
<organism evidence="6 7">
    <name type="scientific">Tahibacter aquaticus</name>
    <dbReference type="NCBI Taxonomy" id="520092"/>
    <lineage>
        <taxon>Bacteria</taxon>
        <taxon>Pseudomonadati</taxon>
        <taxon>Pseudomonadota</taxon>
        <taxon>Gammaproteobacteria</taxon>
        <taxon>Lysobacterales</taxon>
        <taxon>Rhodanobacteraceae</taxon>
        <taxon>Tahibacter</taxon>
    </lineage>
</organism>
<dbReference type="GO" id="GO:0016887">
    <property type="term" value="F:ATP hydrolysis activity"/>
    <property type="evidence" value="ECO:0007669"/>
    <property type="project" value="InterPro"/>
</dbReference>
<dbReference type="InterPro" id="IPR017871">
    <property type="entry name" value="ABC_transporter-like_CS"/>
</dbReference>
<dbReference type="GO" id="GO:0005524">
    <property type="term" value="F:ATP binding"/>
    <property type="evidence" value="ECO:0007669"/>
    <property type="project" value="UniProtKB-KW"/>
</dbReference>
<dbReference type="SUPFAM" id="SSF52540">
    <property type="entry name" value="P-loop containing nucleoside triphosphate hydrolases"/>
    <property type="match status" value="1"/>
</dbReference>
<evidence type="ECO:0000256" key="1">
    <source>
        <dbReference type="ARBA" id="ARBA00005417"/>
    </source>
</evidence>
<evidence type="ECO:0000259" key="5">
    <source>
        <dbReference type="PROSITE" id="PS50893"/>
    </source>
</evidence>
<dbReference type="PANTHER" id="PTHR42788">
    <property type="entry name" value="TAURINE IMPORT ATP-BINDING PROTEIN-RELATED"/>
    <property type="match status" value="1"/>
</dbReference>
<evidence type="ECO:0000256" key="3">
    <source>
        <dbReference type="ARBA" id="ARBA00022741"/>
    </source>
</evidence>
<name>A0A4R6YMI1_9GAMM</name>
<keyword evidence="7" id="KW-1185">Reference proteome</keyword>
<dbReference type="Proteomes" id="UP000295293">
    <property type="component" value="Unassembled WGS sequence"/>
</dbReference>
<dbReference type="InterPro" id="IPR003439">
    <property type="entry name" value="ABC_transporter-like_ATP-bd"/>
</dbReference>
<evidence type="ECO:0000313" key="7">
    <source>
        <dbReference type="Proteomes" id="UP000295293"/>
    </source>
</evidence>
<dbReference type="PROSITE" id="PS00211">
    <property type="entry name" value="ABC_TRANSPORTER_1"/>
    <property type="match status" value="1"/>
</dbReference>
<dbReference type="OrthoDB" id="9775490at2"/>
<dbReference type="InterPro" id="IPR003593">
    <property type="entry name" value="AAA+_ATPase"/>
</dbReference>
<dbReference type="InterPro" id="IPR050166">
    <property type="entry name" value="ABC_transporter_ATP-bind"/>
</dbReference>
<reference evidence="6 7" key="1">
    <citation type="submission" date="2019-03" db="EMBL/GenBank/DDBJ databases">
        <title>Genomic Encyclopedia of Type Strains, Phase IV (KMG-IV): sequencing the most valuable type-strain genomes for metagenomic binning, comparative biology and taxonomic classification.</title>
        <authorList>
            <person name="Goeker M."/>
        </authorList>
    </citation>
    <scope>NUCLEOTIDE SEQUENCE [LARGE SCALE GENOMIC DNA]</scope>
    <source>
        <strain evidence="6 7">DSM 21667</strain>
    </source>
</reference>
<evidence type="ECO:0000256" key="2">
    <source>
        <dbReference type="ARBA" id="ARBA00022448"/>
    </source>
</evidence>
<comment type="caution">
    <text evidence="6">The sequence shown here is derived from an EMBL/GenBank/DDBJ whole genome shotgun (WGS) entry which is preliminary data.</text>
</comment>
<accession>A0A4R6YMI1</accession>
<dbReference type="RefSeq" id="WP_133821379.1">
    <property type="nucleotide sequence ID" value="NZ_SNZH01000020.1"/>
</dbReference>
<dbReference type="InterPro" id="IPR027417">
    <property type="entry name" value="P-loop_NTPase"/>
</dbReference>
<keyword evidence="4 6" id="KW-0067">ATP-binding</keyword>
<dbReference type="AlphaFoldDB" id="A0A4R6YMI1"/>
<dbReference type="PANTHER" id="PTHR42788:SF13">
    <property type="entry name" value="ALIPHATIC SULFONATES IMPORT ATP-BINDING PROTEIN SSUB"/>
    <property type="match status" value="1"/>
</dbReference>
<gene>
    <name evidence="6" type="ORF">DFR29_12067</name>
</gene>
<evidence type="ECO:0000313" key="6">
    <source>
        <dbReference type="EMBL" id="TDR38566.1"/>
    </source>
</evidence>
<evidence type="ECO:0000256" key="4">
    <source>
        <dbReference type="ARBA" id="ARBA00022840"/>
    </source>
</evidence>
<proteinExistence type="inferred from homology"/>
<dbReference type="SMART" id="SM00382">
    <property type="entry name" value="AAA"/>
    <property type="match status" value="1"/>
</dbReference>